<dbReference type="GeneID" id="19989000"/>
<protein>
    <submittedName>
        <fullName evidence="2">Uncharacterized protein</fullName>
    </submittedName>
</protein>
<gene>
    <name evidence="2" type="primary">orf112b</name>
    <name evidence="4" type="ORF">T459_16265</name>
    <name evidence="3" type="ORF">T459_35063</name>
</gene>
<dbReference type="KEGG" id="cann:19989000"/>
<dbReference type="EMBL" id="KJ865409">
    <property type="protein sequence ID" value="AIG89837.1"/>
    <property type="molecule type" value="Genomic_DNA"/>
</dbReference>
<evidence type="ECO:0000313" key="3">
    <source>
        <dbReference type="EMBL" id="PHT61090.1"/>
    </source>
</evidence>
<dbReference type="EMBL" id="KJ865410">
    <property type="protein sequence ID" value="AIG90141.1"/>
    <property type="molecule type" value="Genomic_DNA"/>
</dbReference>
<name>A0A075W245_CAPAN</name>
<dbReference type="OrthoDB" id="1316797at2759"/>
<evidence type="ECO:0000313" key="4">
    <source>
        <dbReference type="EMBL" id="PHT78213.1"/>
    </source>
</evidence>
<geneLocation type="mitochondrion" evidence="2"/>
<dbReference type="Gramene" id="PHT78213">
    <property type="protein sequence ID" value="PHT78213"/>
    <property type="gene ID" value="T459_16265"/>
</dbReference>
<dbReference type="GeneID" id="19989126"/>
<reference evidence="2" key="3">
    <citation type="submission" date="2014-05" db="EMBL/GenBank/DDBJ databases">
        <title>Capsicum annuum strain Jeju mitochondrial DNA, complete genome.</title>
        <authorList>
            <person name="Jo Y.D."/>
            <person name="Choi Y."/>
            <person name="Kim D.-H."/>
            <person name="Kim B.-D."/>
            <person name="Kang B.-C."/>
        </authorList>
    </citation>
    <scope>NUCLEOTIDE SEQUENCE</scope>
</reference>
<dbReference type="Proteomes" id="UP000222542">
    <property type="component" value="Unassembled WGS sequence"/>
</dbReference>
<dbReference type="EMBL" id="AYRZ02000266">
    <property type="protein sequence ID" value="PHT61090.1"/>
    <property type="molecule type" value="Genomic_DNA"/>
</dbReference>
<keyword evidence="5" id="KW-1185">Reference proteome</keyword>
<reference evidence="1" key="1">
    <citation type="journal article" date="2014" name="BMC Genomics">
        <title>Extensive structural variations between mitochondrial genomes of CMS and normal peppers (Capsicum annuum L.) revealed by complete nucleotide sequencing.</title>
        <authorList>
            <person name="Jo Y.D."/>
            <person name="Choi Y."/>
            <person name="Kim D.H."/>
            <person name="Kim B.D."/>
            <person name="Kang B.C."/>
        </authorList>
    </citation>
    <scope>NUCLEOTIDE SEQUENCE</scope>
</reference>
<organism evidence="2">
    <name type="scientific">Capsicum annuum</name>
    <name type="common">Capsicum pepper</name>
    <dbReference type="NCBI Taxonomy" id="4072"/>
    <lineage>
        <taxon>Eukaryota</taxon>
        <taxon>Viridiplantae</taxon>
        <taxon>Streptophyta</taxon>
        <taxon>Embryophyta</taxon>
        <taxon>Tracheophyta</taxon>
        <taxon>Spermatophyta</taxon>
        <taxon>Magnoliopsida</taxon>
        <taxon>eudicotyledons</taxon>
        <taxon>Gunneridae</taxon>
        <taxon>Pentapetalae</taxon>
        <taxon>asterids</taxon>
        <taxon>lamiids</taxon>
        <taxon>Solanales</taxon>
        <taxon>Solanaceae</taxon>
        <taxon>Solanoideae</taxon>
        <taxon>Capsiceae</taxon>
        <taxon>Capsicum</taxon>
    </lineage>
</organism>
<proteinExistence type="predicted"/>
<dbReference type="RefSeq" id="YP_009049783.1">
    <property type="nucleotide sequence ID" value="NC_024624.1"/>
</dbReference>
<dbReference type="EMBL" id="KJ865410">
    <property type="protein sequence ID" value="AIG90032.1"/>
    <property type="molecule type" value="Genomic_DNA"/>
</dbReference>
<accession>A0A075W245</accession>
<reference evidence="3" key="2">
    <citation type="journal article" date="2014" name="Nat. Genet.">
        <title>Genome sequence of the hot pepper provides insights into the evolution of pungency in Capsicum species.</title>
        <authorList>
            <person name="Kim S."/>
            <person name="Park M."/>
            <person name="Yeom S.I."/>
            <person name="Kim Y.M."/>
            <person name="Lee J.M."/>
            <person name="Lee H.A."/>
            <person name="Seo E."/>
            <person name="Choi J."/>
            <person name="Cheong K."/>
            <person name="Kim K.T."/>
            <person name="Jung K."/>
            <person name="Lee G.W."/>
            <person name="Oh S.K."/>
            <person name="Bae C."/>
            <person name="Kim S.B."/>
            <person name="Lee H.Y."/>
            <person name="Kim S.Y."/>
            <person name="Kim M.S."/>
            <person name="Kang B.C."/>
            <person name="Jo Y.D."/>
            <person name="Yang H.B."/>
            <person name="Jeong H.J."/>
            <person name="Kang W.H."/>
            <person name="Kwon J.K."/>
            <person name="Shin C."/>
            <person name="Lim J.Y."/>
            <person name="Park J.H."/>
            <person name="Huh J.H."/>
            <person name="Kim J.S."/>
            <person name="Kim B.D."/>
            <person name="Cohen O."/>
            <person name="Paran I."/>
            <person name="Suh M.C."/>
            <person name="Lee S.B."/>
            <person name="Kim Y.K."/>
            <person name="Shin Y."/>
            <person name="Noh S.J."/>
            <person name="Park J."/>
            <person name="Seo Y.S."/>
            <person name="Kwon S.Y."/>
            <person name="Kim H.A."/>
            <person name="Park J.M."/>
            <person name="Kim H.J."/>
            <person name="Choi S.B."/>
            <person name="Bosland P.W."/>
            <person name="Reeves G."/>
            <person name="Jo S.H."/>
            <person name="Lee B.W."/>
            <person name="Cho H.T."/>
            <person name="Choi H.S."/>
            <person name="Lee M.S."/>
            <person name="Yu Y."/>
            <person name="Do Choi Y."/>
            <person name="Park B.S."/>
            <person name="van Deynze A."/>
            <person name="Ashrafi H."/>
            <person name="Hill T."/>
            <person name="Kim W.T."/>
            <person name="Pai H.S."/>
            <person name="Ahn H.K."/>
            <person name="Yeam I."/>
            <person name="Giovannoni J.J."/>
            <person name="Rose J.K."/>
            <person name="Sorensen I."/>
            <person name="Lee S.J."/>
            <person name="Kim R.W."/>
            <person name="Choi I.Y."/>
            <person name="Choi B.S."/>
            <person name="Lim J.S."/>
            <person name="Lee Y.H."/>
            <person name="Choi D."/>
        </authorList>
    </citation>
    <scope>NUCLEOTIDE SEQUENCE [LARGE SCALE GENOMIC DNA]</scope>
</reference>
<dbReference type="Gramene" id="PHT61090">
    <property type="protein sequence ID" value="PHT61090"/>
    <property type="gene ID" value="T459_35063"/>
</dbReference>
<evidence type="ECO:0000313" key="2">
    <source>
        <dbReference type="EMBL" id="AIG90141.1"/>
    </source>
</evidence>
<evidence type="ECO:0000313" key="1">
    <source>
        <dbReference type="EMBL" id="AIG89837.1"/>
    </source>
</evidence>
<reference evidence="3 5" key="4">
    <citation type="journal article" date="2017" name="Genome Biol.">
        <title>New reference genome sequences of hot pepper reveal the massive evolution of plant disease-resistance genes by retroduplication.</title>
        <authorList>
            <person name="Kim S."/>
            <person name="Park J."/>
            <person name="Yeom S.I."/>
            <person name="Kim Y.M."/>
            <person name="Seo E."/>
            <person name="Kim K.T."/>
            <person name="Kim M.S."/>
            <person name="Lee J.M."/>
            <person name="Cheong K."/>
            <person name="Shin H.S."/>
            <person name="Kim S.B."/>
            <person name="Han K."/>
            <person name="Lee J."/>
            <person name="Park M."/>
            <person name="Lee H.A."/>
            <person name="Lee H.Y."/>
            <person name="Lee Y."/>
            <person name="Oh S."/>
            <person name="Lee J.H."/>
            <person name="Choi E."/>
            <person name="Choi E."/>
            <person name="Lee S.E."/>
            <person name="Jeon J."/>
            <person name="Kim H."/>
            <person name="Choi G."/>
            <person name="Song H."/>
            <person name="Lee J."/>
            <person name="Lee S.C."/>
            <person name="Kwon J.K."/>
            <person name="Lee H.Y."/>
            <person name="Koo N."/>
            <person name="Hong Y."/>
            <person name="Kim R.W."/>
            <person name="Kang W.H."/>
            <person name="Huh J.H."/>
            <person name="Kang B.C."/>
            <person name="Yang T.J."/>
            <person name="Lee Y.H."/>
            <person name="Bennetzen J.L."/>
            <person name="Choi D."/>
        </authorList>
    </citation>
    <scope>NUCLEOTIDE SEQUENCE [LARGE SCALE GENOMIC DNA]</scope>
    <source>
        <strain evidence="5">cv. CM334</strain>
    </source>
</reference>
<dbReference type="KEGG" id="cann:19989126"/>
<accession>A0A1U8QD38</accession>
<dbReference type="RefSeq" id="YP_009049674.1">
    <property type="nucleotide sequence ID" value="NC_024624.1"/>
</dbReference>
<keyword evidence="2" id="KW-0496">Mitochondrion</keyword>
<dbReference type="AlphaFoldDB" id="A0A075W245"/>
<evidence type="ECO:0000313" key="5">
    <source>
        <dbReference type="Proteomes" id="UP000222542"/>
    </source>
</evidence>
<dbReference type="EMBL" id="AYRZ02000006">
    <property type="protein sequence ID" value="PHT78213.1"/>
    <property type="molecule type" value="Genomic_DNA"/>
</dbReference>
<sequence>MTLLVAIVAYLGNEILDQPYPLTLGVKKAHLPRSLRPLLLLLEPPSSAMHRTRPIPIRRFFILPSPHLLPPRLPETNPLRVLPTSRKRNWSFYLKTSGSIGRGKSFEHSRKA</sequence>